<dbReference type="PANTHER" id="PTHR44943">
    <property type="entry name" value="CELLULOSE SYNTHASE OPERON PROTEIN C"/>
    <property type="match status" value="1"/>
</dbReference>
<dbReference type="Gene3D" id="1.25.40.10">
    <property type="entry name" value="Tetratricopeptide repeat domain"/>
    <property type="match status" value="2"/>
</dbReference>
<dbReference type="Gene3D" id="3.10.620.30">
    <property type="match status" value="1"/>
</dbReference>
<dbReference type="EMBL" id="BMIB01000001">
    <property type="protein sequence ID" value="GGH59235.1"/>
    <property type="molecule type" value="Genomic_DNA"/>
</dbReference>
<dbReference type="PROSITE" id="PS50005">
    <property type="entry name" value="TPR"/>
    <property type="match status" value="1"/>
</dbReference>
<accession>A0A917MR88</accession>
<evidence type="ECO:0000259" key="4">
    <source>
        <dbReference type="SMART" id="SM00460"/>
    </source>
</evidence>
<dbReference type="SUPFAM" id="SSF54001">
    <property type="entry name" value="Cysteine proteinases"/>
    <property type="match status" value="1"/>
</dbReference>
<evidence type="ECO:0000313" key="6">
    <source>
        <dbReference type="Proteomes" id="UP000627292"/>
    </source>
</evidence>
<dbReference type="SMART" id="SM00460">
    <property type="entry name" value="TGc"/>
    <property type="match status" value="1"/>
</dbReference>
<protein>
    <recommendedName>
        <fullName evidence="4">Transglutaminase-like domain-containing protein</fullName>
    </recommendedName>
</protein>
<keyword evidence="1" id="KW-0677">Repeat</keyword>
<dbReference type="Pfam" id="PF12969">
    <property type="entry name" value="DUF3857"/>
    <property type="match status" value="1"/>
</dbReference>
<dbReference type="InterPro" id="IPR051685">
    <property type="entry name" value="Ycf3/AcsC/BcsC/TPR_MFPF"/>
</dbReference>
<dbReference type="Gene3D" id="2.60.40.3140">
    <property type="match status" value="1"/>
</dbReference>
<dbReference type="InterPro" id="IPR002931">
    <property type="entry name" value="Transglutaminase-like"/>
</dbReference>
<reference evidence="5" key="1">
    <citation type="journal article" date="2014" name="Int. J. Syst. Evol. Microbiol.">
        <title>Complete genome sequence of Corynebacterium casei LMG S-19264T (=DSM 44701T), isolated from a smear-ripened cheese.</title>
        <authorList>
            <consortium name="US DOE Joint Genome Institute (JGI-PGF)"/>
            <person name="Walter F."/>
            <person name="Albersmeier A."/>
            <person name="Kalinowski J."/>
            <person name="Ruckert C."/>
        </authorList>
    </citation>
    <scope>NUCLEOTIDE SEQUENCE</scope>
    <source>
        <strain evidence="5">CGMCC 1.15290</strain>
    </source>
</reference>
<evidence type="ECO:0000313" key="5">
    <source>
        <dbReference type="EMBL" id="GGH59235.1"/>
    </source>
</evidence>
<proteinExistence type="predicted"/>
<gene>
    <name evidence="5" type="ORF">GCM10011379_05790</name>
</gene>
<dbReference type="SUPFAM" id="SSF48452">
    <property type="entry name" value="TPR-like"/>
    <property type="match status" value="2"/>
</dbReference>
<dbReference type="InterPro" id="IPR024618">
    <property type="entry name" value="DUF3857"/>
</dbReference>
<evidence type="ECO:0000256" key="2">
    <source>
        <dbReference type="ARBA" id="ARBA00022803"/>
    </source>
</evidence>
<dbReference type="AlphaFoldDB" id="A0A917MR88"/>
<dbReference type="InterPro" id="IPR011990">
    <property type="entry name" value="TPR-like_helical_dom_sf"/>
</dbReference>
<dbReference type="Pfam" id="PF01841">
    <property type="entry name" value="Transglut_core"/>
    <property type="match status" value="1"/>
</dbReference>
<keyword evidence="6" id="KW-1185">Reference proteome</keyword>
<evidence type="ECO:0000256" key="3">
    <source>
        <dbReference type="PROSITE-ProRule" id="PRU00339"/>
    </source>
</evidence>
<feature type="repeat" description="TPR" evidence="3">
    <location>
        <begin position="547"/>
        <end position="580"/>
    </location>
</feature>
<comment type="caution">
    <text evidence="5">The sequence shown here is derived from an EMBL/GenBank/DDBJ whole genome shotgun (WGS) entry which is preliminary data.</text>
</comment>
<dbReference type="Gene3D" id="2.60.120.1130">
    <property type="match status" value="1"/>
</dbReference>
<evidence type="ECO:0000256" key="1">
    <source>
        <dbReference type="ARBA" id="ARBA00022737"/>
    </source>
</evidence>
<organism evidence="5 6">
    <name type="scientific">Filimonas zeae</name>
    <dbReference type="NCBI Taxonomy" id="1737353"/>
    <lineage>
        <taxon>Bacteria</taxon>
        <taxon>Pseudomonadati</taxon>
        <taxon>Bacteroidota</taxon>
        <taxon>Chitinophagia</taxon>
        <taxon>Chitinophagales</taxon>
        <taxon>Chitinophagaceae</taxon>
        <taxon>Filimonas</taxon>
    </lineage>
</organism>
<reference evidence="5" key="2">
    <citation type="submission" date="2020-09" db="EMBL/GenBank/DDBJ databases">
        <authorList>
            <person name="Sun Q."/>
            <person name="Zhou Y."/>
        </authorList>
    </citation>
    <scope>NUCLEOTIDE SEQUENCE</scope>
    <source>
        <strain evidence="5">CGMCC 1.15290</strain>
    </source>
</reference>
<keyword evidence="2 3" id="KW-0802">TPR repeat</keyword>
<feature type="domain" description="Transglutaminase-like" evidence="4">
    <location>
        <begin position="917"/>
        <end position="985"/>
    </location>
</feature>
<dbReference type="InterPro" id="IPR038765">
    <property type="entry name" value="Papain-like_cys_pep_sf"/>
</dbReference>
<dbReference type="InterPro" id="IPR019734">
    <property type="entry name" value="TPR_rpt"/>
</dbReference>
<sequence>MCISTVKSQNDYARVWEALNKSNHFQANSIMETAIKNKTASPDLFITYLLLQAYNGKDKDVDNFETEFYNKAENPYPYVYALWFNNAVLGDYGKKTATQLHLLEKLMTDGKAHGSLVAASHYQKGHHLVRTKKFADAVAEHGRIGSVANWQYVGPFENLSRSGFYKNYGPLAHPEPDAQFASITNAKIKWFTPARECGDGWTPFCYQINRQTATAYAQTFVEAKDEQDVLCNIGATGAIKVWINDALVLSEYKERVTEMDAYTVKCHLNKGNNRVLVQLSYTSTSFPNFMLRFTDDKYVSLPGLAGSNVYKPYTTATVKQPELIPHFAETFFINKIAADSNNLVNYVMLSNVYMRNKKTLEARHIIEAAMQKEPGNSVLREKLIEVLIEEENRSLMLEEVEKLKKADPESFIAMELDIKNDISNEKYEDAAKKIARREAIYGEDESSLTQRLSLLVHEKKYEELVSMVEKSYKKYPEMESLIPIMYSLKREVYKDNKAALKVYENYLKDNHSYNIISKYADALQELGYADKALDLKLTLAKNFPYDPTMFSSVARYYYGAQQYEKADQFVKKALELSPYSEYYQELQGDIKSEMQQKQEAFVAYQLSLQYDPNQYDVINKQRKLDGKPESFTLFTEGKVEDIIKNDKPSEAKNTDYGYYIMHDEKNVIVHPGGATEEYSLYMIKITNEKGISQYKESSIGASRHQELLIEKAEIVKPSGAIVKGERNENEIVFTNLEVGDVLVFKYRLQSYVYGHFAHDYWSTYAFGGKIYKAFTRYNILMPAKQTLHYTMINSTLQPEISNVENFKQYTWVLKAPAPLEDEPLMPVSSDLAPVLHLSTLHSWNNIASWYQDLTTTTTEEDYEITSLFKTLLPAEKRSKLSQFKQAQIIYNYIEKNIRYSSVSFRQSAFVPQRASITLNTRLGDCKDLSNLFVTLCRMAGIESRMVLVDTRNNGEKDMMLPSIGFNHCIAKVKLDNKDYYVELTDNYLPFASLPNSLPGAQILEIPAGKTVDSADLKYLTTPNRTKEVLRRTIELKPDGADMQVTVKAAMYGHLSSGVRENYLNLDSEKQRIEIEKAVVSDYKNNVKVANVQFQQLDQLSDSATYQYSYKVKDEIAEIGSMQTFRITYPDKVATLNYLTSDTRLYPVDYRNYEDADTYETTVIVTAPQGKTIIELPNSENLSFKGMTYTLTYKLASPSKLVVKRTFNSERKTIAAEDYSAFKTFFEKIVKAEQKMIAFK</sequence>
<name>A0A917MR88_9BACT</name>
<dbReference type="Proteomes" id="UP000627292">
    <property type="component" value="Unassembled WGS sequence"/>
</dbReference>
<dbReference type="PANTHER" id="PTHR44943:SF4">
    <property type="entry name" value="TPR REPEAT-CONTAINING PROTEIN MJ0798"/>
    <property type="match status" value="1"/>
</dbReference>